<keyword evidence="3 6" id="KW-0547">Nucleotide-binding</keyword>
<dbReference type="PROSITE" id="PS00107">
    <property type="entry name" value="PROTEIN_KINASE_ATP"/>
    <property type="match status" value="1"/>
</dbReference>
<feature type="binding site" evidence="6">
    <location>
        <position position="192"/>
    </location>
    <ligand>
        <name>ATP</name>
        <dbReference type="ChEBI" id="CHEBI:30616"/>
    </ligand>
</feature>
<feature type="region of interest" description="Disordered" evidence="7">
    <location>
        <begin position="49"/>
        <end position="70"/>
    </location>
</feature>
<accession>A0ABP0J018</accession>
<reference evidence="10 11" key="1">
    <citation type="submission" date="2024-02" db="EMBL/GenBank/DDBJ databases">
        <authorList>
            <person name="Chen Y."/>
            <person name="Shah S."/>
            <person name="Dougan E. K."/>
            <person name="Thang M."/>
            <person name="Chan C."/>
        </authorList>
    </citation>
    <scope>NUCLEOTIDE SEQUENCE [LARGE SCALE GENOMIC DNA]</scope>
</reference>
<keyword evidence="8" id="KW-0732">Signal</keyword>
<evidence type="ECO:0000256" key="5">
    <source>
        <dbReference type="ARBA" id="ARBA00022840"/>
    </source>
</evidence>
<dbReference type="Pfam" id="PF00069">
    <property type="entry name" value="Pkinase"/>
    <property type="match status" value="1"/>
</dbReference>
<evidence type="ECO:0000259" key="9">
    <source>
        <dbReference type="PROSITE" id="PS50011"/>
    </source>
</evidence>
<proteinExistence type="predicted"/>
<dbReference type="SMART" id="SM00220">
    <property type="entry name" value="S_TKc"/>
    <property type="match status" value="1"/>
</dbReference>
<evidence type="ECO:0000256" key="6">
    <source>
        <dbReference type="PROSITE-ProRule" id="PRU10141"/>
    </source>
</evidence>
<protein>
    <recommendedName>
        <fullName evidence="9">Protein kinase domain-containing protein</fullName>
    </recommendedName>
</protein>
<dbReference type="Gene3D" id="3.30.200.20">
    <property type="entry name" value="Phosphorylase Kinase, domain 1"/>
    <property type="match status" value="1"/>
</dbReference>
<keyword evidence="4" id="KW-0418">Kinase</keyword>
<keyword evidence="5 6" id="KW-0067">ATP-binding</keyword>
<dbReference type="InterPro" id="IPR011009">
    <property type="entry name" value="Kinase-like_dom_sf"/>
</dbReference>
<feature type="domain" description="Protein kinase" evidence="9">
    <location>
        <begin position="163"/>
        <end position="437"/>
    </location>
</feature>
<keyword evidence="1" id="KW-0723">Serine/threonine-protein kinase</keyword>
<comment type="caution">
    <text evidence="10">The sequence shown here is derived from an EMBL/GenBank/DDBJ whole genome shotgun (WGS) entry which is preliminary data.</text>
</comment>
<sequence>MKSCLLWLEHGVFLSTLLLKTSLVLHLKGCRGLFGVEFKRDQRGRVVHSCPSAMKSDDQRSSDKSDRRLSVTIDDGPTEIVKPKLSQDSVDVAILSRTTSTFRLGAEGEPITSPGSHQAFPSPKSAFSESSSRSNLEKLKVPWDARSGASVIEFHDTAPTKDYTMDEELGVGGFGTVYKGTSKTNQKAVAIKIIARERLHSEDNFQDELKVARKLAHPNIVRLHASYQDSASYYLVMEFCPGGTLSKFVGTKTMAKDDIGLWTVGLDSDLFARYAWQMLSGAAYLHHHRIAHRDIKLENYMRMSEDEEADLKLIDMGLACRFKNKKTMEDVVGTVLTMAPEVRSKNYDEKVDVWGIGMVLYMCAVCMDPWYDPNDYSAMEEDQILAALDDPNLKLNYHEKRWALKPKEVRDLVESLLVVKPKDRPRAREVMATNNWYTGPDTGHVKTVVPGQVLFCDPVVPACVSPEINSCKSRACGPAPAPAPAVLAAMDGEELHIPKGWKVPMETPAAPAAAPAAGQVDLQ</sequence>
<evidence type="ECO:0000313" key="11">
    <source>
        <dbReference type="Proteomes" id="UP001642484"/>
    </source>
</evidence>
<evidence type="ECO:0000256" key="3">
    <source>
        <dbReference type="ARBA" id="ARBA00022741"/>
    </source>
</evidence>
<gene>
    <name evidence="10" type="ORF">CCMP2556_LOCUS8945</name>
</gene>
<evidence type="ECO:0000256" key="8">
    <source>
        <dbReference type="SAM" id="SignalP"/>
    </source>
</evidence>
<keyword evidence="11" id="KW-1185">Reference proteome</keyword>
<feature type="chain" id="PRO_5045155544" description="Protein kinase domain-containing protein" evidence="8">
    <location>
        <begin position="33"/>
        <end position="523"/>
    </location>
</feature>
<feature type="signal peptide" evidence="8">
    <location>
        <begin position="1"/>
        <end position="32"/>
    </location>
</feature>
<dbReference type="PANTHER" id="PTHR24345">
    <property type="entry name" value="SERINE/THREONINE-PROTEIN KINASE PLK"/>
    <property type="match status" value="1"/>
</dbReference>
<evidence type="ECO:0000256" key="2">
    <source>
        <dbReference type="ARBA" id="ARBA00022679"/>
    </source>
</evidence>
<dbReference type="SUPFAM" id="SSF56112">
    <property type="entry name" value="Protein kinase-like (PK-like)"/>
    <property type="match status" value="1"/>
</dbReference>
<organism evidence="10 11">
    <name type="scientific">Durusdinium trenchii</name>
    <dbReference type="NCBI Taxonomy" id="1381693"/>
    <lineage>
        <taxon>Eukaryota</taxon>
        <taxon>Sar</taxon>
        <taxon>Alveolata</taxon>
        <taxon>Dinophyceae</taxon>
        <taxon>Suessiales</taxon>
        <taxon>Symbiodiniaceae</taxon>
        <taxon>Durusdinium</taxon>
    </lineage>
</organism>
<dbReference type="InterPro" id="IPR000719">
    <property type="entry name" value="Prot_kinase_dom"/>
</dbReference>
<evidence type="ECO:0000313" key="10">
    <source>
        <dbReference type="EMBL" id="CAK9007692.1"/>
    </source>
</evidence>
<dbReference type="InterPro" id="IPR017441">
    <property type="entry name" value="Protein_kinase_ATP_BS"/>
</dbReference>
<evidence type="ECO:0000256" key="1">
    <source>
        <dbReference type="ARBA" id="ARBA00022527"/>
    </source>
</evidence>
<evidence type="ECO:0000256" key="7">
    <source>
        <dbReference type="SAM" id="MobiDB-lite"/>
    </source>
</evidence>
<keyword evidence="2" id="KW-0808">Transferase</keyword>
<dbReference type="PANTHER" id="PTHR24345:SF0">
    <property type="entry name" value="CELL CYCLE SERINE_THREONINE-PROTEIN KINASE CDC5_MSD2"/>
    <property type="match status" value="1"/>
</dbReference>
<name>A0ABP0J018_9DINO</name>
<dbReference type="Proteomes" id="UP001642484">
    <property type="component" value="Unassembled WGS sequence"/>
</dbReference>
<dbReference type="EMBL" id="CAXAMN010004113">
    <property type="protein sequence ID" value="CAK9007692.1"/>
    <property type="molecule type" value="Genomic_DNA"/>
</dbReference>
<feature type="region of interest" description="Disordered" evidence="7">
    <location>
        <begin position="110"/>
        <end position="133"/>
    </location>
</feature>
<dbReference type="PROSITE" id="PS50011">
    <property type="entry name" value="PROTEIN_KINASE_DOM"/>
    <property type="match status" value="1"/>
</dbReference>
<dbReference type="Gene3D" id="1.10.510.10">
    <property type="entry name" value="Transferase(Phosphotransferase) domain 1"/>
    <property type="match status" value="1"/>
</dbReference>
<evidence type="ECO:0000256" key="4">
    <source>
        <dbReference type="ARBA" id="ARBA00022777"/>
    </source>
</evidence>
<feature type="compositionally biased region" description="Basic and acidic residues" evidence="7">
    <location>
        <begin position="55"/>
        <end position="69"/>
    </location>
</feature>
<feature type="compositionally biased region" description="Low complexity" evidence="7">
    <location>
        <begin position="119"/>
        <end position="133"/>
    </location>
</feature>